<feature type="compositionally biased region" description="Polar residues" evidence="2">
    <location>
        <begin position="457"/>
        <end position="466"/>
    </location>
</feature>
<dbReference type="GO" id="GO:0008017">
    <property type="term" value="F:microtubule binding"/>
    <property type="evidence" value="ECO:0007669"/>
    <property type="project" value="TreeGrafter"/>
</dbReference>
<feature type="region of interest" description="Disordered" evidence="2">
    <location>
        <begin position="31"/>
        <end position="141"/>
    </location>
</feature>
<feature type="compositionally biased region" description="Low complexity" evidence="2">
    <location>
        <begin position="55"/>
        <end position="71"/>
    </location>
</feature>
<feature type="compositionally biased region" description="Polar residues" evidence="2">
    <location>
        <begin position="329"/>
        <end position="342"/>
    </location>
</feature>
<comment type="similarity">
    <text evidence="1">Belongs to the QWRF family.</text>
</comment>
<dbReference type="Proteomes" id="UP000734854">
    <property type="component" value="Unassembled WGS sequence"/>
</dbReference>
<accession>A0A8J5C7U2</accession>
<evidence type="ECO:0000256" key="2">
    <source>
        <dbReference type="SAM" id="MobiDB-lite"/>
    </source>
</evidence>
<dbReference type="GO" id="GO:0051225">
    <property type="term" value="P:spindle assembly"/>
    <property type="evidence" value="ECO:0007669"/>
    <property type="project" value="TreeGrafter"/>
</dbReference>
<dbReference type="Pfam" id="PF04484">
    <property type="entry name" value="QWRF"/>
    <property type="match status" value="1"/>
</dbReference>
<dbReference type="PANTHER" id="PTHR31807:SF37">
    <property type="entry name" value="HAUS AUGMIN-LIKE COMPLEX SUBUNIT 8"/>
    <property type="match status" value="1"/>
</dbReference>
<feature type="compositionally biased region" description="Polar residues" evidence="2">
    <location>
        <begin position="362"/>
        <end position="375"/>
    </location>
</feature>
<feature type="compositionally biased region" description="Low complexity" evidence="2">
    <location>
        <begin position="343"/>
        <end position="361"/>
    </location>
</feature>
<feature type="region of interest" description="Disordered" evidence="2">
    <location>
        <begin position="445"/>
        <end position="466"/>
    </location>
</feature>
<dbReference type="GO" id="GO:0005880">
    <property type="term" value="C:nuclear microtubule"/>
    <property type="evidence" value="ECO:0007669"/>
    <property type="project" value="TreeGrafter"/>
</dbReference>
<protein>
    <submittedName>
        <fullName evidence="3">Uncharacterized protein</fullName>
    </submittedName>
</protein>
<comment type="caution">
    <text evidence="3">The sequence shown here is derived from an EMBL/GenBank/DDBJ whole genome shotgun (WGS) entry which is preliminary data.</text>
</comment>
<dbReference type="EMBL" id="JACMSC010000022">
    <property type="protein sequence ID" value="KAG6469195.1"/>
    <property type="molecule type" value="Genomic_DNA"/>
</dbReference>
<feature type="compositionally biased region" description="Low complexity" evidence="2">
    <location>
        <begin position="98"/>
        <end position="125"/>
    </location>
</feature>
<feature type="region of interest" description="Disordered" evidence="2">
    <location>
        <begin position="402"/>
        <end position="428"/>
    </location>
</feature>
<evidence type="ECO:0000313" key="4">
    <source>
        <dbReference type="Proteomes" id="UP000734854"/>
    </source>
</evidence>
<feature type="region of interest" description="Disordered" evidence="2">
    <location>
        <begin position="257"/>
        <end position="389"/>
    </location>
</feature>
<feature type="compositionally biased region" description="Low complexity" evidence="2">
    <location>
        <begin position="265"/>
        <end position="277"/>
    </location>
</feature>
<sequence length="716" mass="77502">MDTSKVKPPKAMPLQKIYQTQDNLRLPLVPSEKNNAIAATRKVREVASRYKDRISSAPISRPSSPKRFPSPNAVYTSLASEASQTKRAQSAERRRPVTPTSRFSAPSSPSNRSTPSSPSSRPTTSIHDMATGAHNTPRKILNNKVSEGLWPSTRNVSSFQSEPPAVSVSKSEKFVANSSTMPSVVAERKLTPLRGRSTSIQPMESKPLENSNARVIDHHRWPAMHGGRLSTNVFSMIADPNDKVNRSLSLVAALRVASPKKSEPSSESETTAPQPSSNEVSEELFDTKGGKVKQDVKSPRHFSSTLIERSASVPRPIRTRSSPIPVLNCPTSPSKVLSTSSITRGMTSPSRTRPSTPISPSDDVTNRASSTTRGISSPHRMRPLTPISQAGTSIGRAISLSASSSTKGLTSPSRTRPSTPFSPCGNATSRSGNISSFFSASSTVRGMTSPSRIRPSTPFSPSDNVTNRAGGISSVLTYSVDSQREKNAKHLEDAHQLKLLYNSSIQWHFVNAEAEKALSVQKISAENDLLSVWDSISELRDSVAIRRTHVQHLQLKMKLGAILKEQIAYLEHYVTLERKHASSLCGTIAAVKTGTSRLPVTGARANILDVKKAITSAVDIMQAMASSICYLLPKVEGTKTLISKLSAIVAADKIFLEQCRDLLGLIAAMQMESSSLRAHLIQLRQDSSQLHEATTAIPNSSDDVSSFSMWTTTLGL</sequence>
<feature type="compositionally biased region" description="Low complexity" evidence="2">
    <location>
        <begin position="410"/>
        <end position="428"/>
    </location>
</feature>
<feature type="compositionally biased region" description="Low complexity" evidence="2">
    <location>
        <begin position="312"/>
        <end position="326"/>
    </location>
</feature>
<dbReference type="InterPro" id="IPR007573">
    <property type="entry name" value="QWRF"/>
</dbReference>
<evidence type="ECO:0000313" key="3">
    <source>
        <dbReference type="EMBL" id="KAG6469195.1"/>
    </source>
</evidence>
<feature type="compositionally biased region" description="Basic and acidic residues" evidence="2">
    <location>
        <begin position="42"/>
        <end position="54"/>
    </location>
</feature>
<dbReference type="PANTHER" id="PTHR31807">
    <property type="entry name" value="AUGMIN FAMILY MEMBER"/>
    <property type="match status" value="1"/>
</dbReference>
<dbReference type="AlphaFoldDB" id="A0A8J5C7U2"/>
<gene>
    <name evidence="3" type="ORF">ZIOFF_073900</name>
</gene>
<organism evidence="3 4">
    <name type="scientific">Zingiber officinale</name>
    <name type="common">Ginger</name>
    <name type="synonym">Amomum zingiber</name>
    <dbReference type="NCBI Taxonomy" id="94328"/>
    <lineage>
        <taxon>Eukaryota</taxon>
        <taxon>Viridiplantae</taxon>
        <taxon>Streptophyta</taxon>
        <taxon>Embryophyta</taxon>
        <taxon>Tracheophyta</taxon>
        <taxon>Spermatophyta</taxon>
        <taxon>Magnoliopsida</taxon>
        <taxon>Liliopsida</taxon>
        <taxon>Zingiberales</taxon>
        <taxon>Zingiberaceae</taxon>
        <taxon>Zingiber</taxon>
    </lineage>
</organism>
<feature type="compositionally biased region" description="Basic and acidic residues" evidence="2">
    <location>
        <begin position="285"/>
        <end position="298"/>
    </location>
</feature>
<keyword evidence="4" id="KW-1185">Reference proteome</keyword>
<proteinExistence type="inferred from homology"/>
<feature type="compositionally biased region" description="Polar residues" evidence="2">
    <location>
        <begin position="73"/>
        <end position="88"/>
    </location>
</feature>
<reference evidence="3 4" key="1">
    <citation type="submission" date="2020-08" db="EMBL/GenBank/DDBJ databases">
        <title>Plant Genome Project.</title>
        <authorList>
            <person name="Zhang R.-G."/>
        </authorList>
    </citation>
    <scope>NUCLEOTIDE SEQUENCE [LARGE SCALE GENOMIC DNA]</scope>
    <source>
        <tissue evidence="3">Rhizome</tissue>
    </source>
</reference>
<evidence type="ECO:0000256" key="1">
    <source>
        <dbReference type="ARBA" id="ARBA00010016"/>
    </source>
</evidence>
<name>A0A8J5C7U2_ZINOF</name>
<dbReference type="GO" id="GO:0005737">
    <property type="term" value="C:cytoplasm"/>
    <property type="evidence" value="ECO:0007669"/>
    <property type="project" value="TreeGrafter"/>
</dbReference>
<dbReference type="OrthoDB" id="1924320at2759"/>